<keyword evidence="5" id="KW-1185">Reference proteome</keyword>
<proteinExistence type="predicted"/>
<accession>A0A9W6FMS3</accession>
<protein>
    <submittedName>
        <fullName evidence="2">Uncharacterized protein</fullName>
    </submittedName>
</protein>
<dbReference type="Proteomes" id="UP001245370">
    <property type="component" value="Unassembled WGS sequence"/>
</dbReference>
<keyword evidence="1" id="KW-0472">Membrane</keyword>
<comment type="caution">
    <text evidence="2">The sequence shown here is derived from an EMBL/GenBank/DDBJ whole genome shotgun (WGS) entry which is preliminary data.</text>
</comment>
<evidence type="ECO:0000256" key="1">
    <source>
        <dbReference type="SAM" id="Phobius"/>
    </source>
</evidence>
<dbReference type="RefSeq" id="WP_281810167.1">
    <property type="nucleotide sequence ID" value="NZ_BSDO01000024.1"/>
</dbReference>
<sequence>MNWWEWLIYGAPWWLQAAGGAGLLIGAFVLLVRIFGLKTALQVGVPAAAIFAALVYGRRERQAGWNDAHAKGDRDADEAVERARAARYDADRRNADAGRLRDDDGYRRD</sequence>
<dbReference type="AlphaFoldDB" id="A0A9W6FMS3"/>
<dbReference type="Proteomes" id="UP001144397">
    <property type="component" value="Unassembled WGS sequence"/>
</dbReference>
<reference evidence="2" key="1">
    <citation type="submission" date="2022-12" db="EMBL/GenBank/DDBJ databases">
        <title>Reference genome sequencing for broad-spectrum identification of bacterial and archaeal isolates by mass spectrometry.</title>
        <authorList>
            <person name="Sekiguchi Y."/>
            <person name="Tourlousse D.M."/>
        </authorList>
    </citation>
    <scope>NUCLEOTIDE SEQUENCE</scope>
    <source>
        <strain evidence="2">301</strain>
    </source>
</reference>
<evidence type="ECO:0000313" key="3">
    <source>
        <dbReference type="EMBL" id="MDR6331908.1"/>
    </source>
</evidence>
<dbReference type="EMBL" id="JAVDPY010000001">
    <property type="protein sequence ID" value="MDR6331908.1"/>
    <property type="molecule type" value="Genomic_DNA"/>
</dbReference>
<evidence type="ECO:0000313" key="5">
    <source>
        <dbReference type="Proteomes" id="UP001245370"/>
    </source>
</evidence>
<organism evidence="2 4">
    <name type="scientific">Xanthobacter flavus</name>
    <dbReference type="NCBI Taxonomy" id="281"/>
    <lineage>
        <taxon>Bacteria</taxon>
        <taxon>Pseudomonadati</taxon>
        <taxon>Pseudomonadota</taxon>
        <taxon>Alphaproteobacteria</taxon>
        <taxon>Hyphomicrobiales</taxon>
        <taxon>Xanthobacteraceae</taxon>
        <taxon>Xanthobacter</taxon>
    </lineage>
</organism>
<keyword evidence="1" id="KW-0812">Transmembrane</keyword>
<dbReference type="EMBL" id="BSDO01000024">
    <property type="protein sequence ID" value="GLI25680.1"/>
    <property type="molecule type" value="Genomic_DNA"/>
</dbReference>
<name>A0A9W6FMS3_XANFL</name>
<gene>
    <name evidence="3" type="ORF">GGQ86_000355</name>
    <name evidence="2" type="ORF">XFLAVUS301_53540</name>
</gene>
<evidence type="ECO:0000313" key="2">
    <source>
        <dbReference type="EMBL" id="GLI25680.1"/>
    </source>
</evidence>
<feature type="transmembrane region" description="Helical" evidence="1">
    <location>
        <begin position="13"/>
        <end position="32"/>
    </location>
</feature>
<evidence type="ECO:0000313" key="4">
    <source>
        <dbReference type="Proteomes" id="UP001144397"/>
    </source>
</evidence>
<dbReference type="GeneID" id="95766127"/>
<feature type="transmembrane region" description="Helical" evidence="1">
    <location>
        <begin position="39"/>
        <end position="57"/>
    </location>
</feature>
<reference evidence="3 5" key="2">
    <citation type="submission" date="2023-07" db="EMBL/GenBank/DDBJ databases">
        <title>Genomic Encyclopedia of Type Strains, Phase IV (KMG-IV): sequencing the most valuable type-strain genomes for metagenomic binning, comparative biology and taxonomic classification.</title>
        <authorList>
            <person name="Goeker M."/>
        </authorList>
    </citation>
    <scope>NUCLEOTIDE SEQUENCE [LARGE SCALE GENOMIC DNA]</scope>
    <source>
        <strain evidence="3 5">DSM 338</strain>
    </source>
</reference>
<keyword evidence="1" id="KW-1133">Transmembrane helix</keyword>